<dbReference type="Gene3D" id="1.20.1260.10">
    <property type="match status" value="1"/>
</dbReference>
<accession>A0A1G7T133</accession>
<name>A0A1G7T133_9PSED</name>
<proteinExistence type="predicted"/>
<dbReference type="RefSeq" id="WP_074750085.1">
    <property type="nucleotide sequence ID" value="NZ_FNCO01000001.1"/>
</dbReference>
<dbReference type="OrthoDB" id="6848832at2"/>
<gene>
    <name evidence="1" type="ORF">SAMN05216605_101631</name>
</gene>
<dbReference type="InterPro" id="IPR009078">
    <property type="entry name" value="Ferritin-like_SF"/>
</dbReference>
<keyword evidence="2" id="KW-1185">Reference proteome</keyword>
<dbReference type="InterPro" id="IPR012347">
    <property type="entry name" value="Ferritin-like"/>
</dbReference>
<dbReference type="EMBL" id="FNCO01000001">
    <property type="protein sequence ID" value="SDG29027.1"/>
    <property type="molecule type" value="Genomic_DNA"/>
</dbReference>
<dbReference type="SUPFAM" id="SSF47240">
    <property type="entry name" value="Ferritin-like"/>
    <property type="match status" value="1"/>
</dbReference>
<evidence type="ECO:0000313" key="2">
    <source>
        <dbReference type="Proteomes" id="UP000182894"/>
    </source>
</evidence>
<organism evidence="1 2">
    <name type="scientific">Pseudomonas abietaniphila</name>
    <dbReference type="NCBI Taxonomy" id="89065"/>
    <lineage>
        <taxon>Bacteria</taxon>
        <taxon>Pseudomonadati</taxon>
        <taxon>Pseudomonadota</taxon>
        <taxon>Gammaproteobacteria</taxon>
        <taxon>Pseudomonadales</taxon>
        <taxon>Pseudomonadaceae</taxon>
        <taxon>Pseudomonas</taxon>
    </lineage>
</organism>
<evidence type="ECO:0000313" key="1">
    <source>
        <dbReference type="EMBL" id="SDG29027.1"/>
    </source>
</evidence>
<dbReference type="STRING" id="89065.SAMN05216605_101631"/>
<dbReference type="AlphaFoldDB" id="A0A1G7T133"/>
<sequence>MFAELDPRPGLNAEFAADAHGLFTTLHGQEREAFVQLLDEHLRTTEQVGGFAREVRWRLRKLNYRAIKELFKGLDQSTQQFMMFLRAKIHGFNGTPGQDLLPALSLSDAEQAPGFRECFKEIHQLSQHLAALAARSQHFMDKAVDAGDYATANLVSELLYRTNQLICKIKLDIPSGASFTSECRQTTRPHTWFSTMEVWAQSPGLQAVTALDSHRL</sequence>
<dbReference type="Proteomes" id="UP000182894">
    <property type="component" value="Unassembled WGS sequence"/>
</dbReference>
<protein>
    <submittedName>
        <fullName evidence="1">Uncharacterized protein</fullName>
    </submittedName>
</protein>
<reference evidence="2" key="1">
    <citation type="submission" date="2016-10" db="EMBL/GenBank/DDBJ databases">
        <authorList>
            <person name="Varghese N."/>
            <person name="Submissions S."/>
        </authorList>
    </citation>
    <scope>NUCLEOTIDE SEQUENCE [LARGE SCALE GENOMIC DNA]</scope>
    <source>
        <strain evidence="2">ATCC 700689</strain>
    </source>
</reference>